<proteinExistence type="predicted"/>
<name>A0A7G8BME0_9BACT</name>
<keyword evidence="2" id="KW-1185">Reference proteome</keyword>
<dbReference type="Proteomes" id="UP000515312">
    <property type="component" value="Chromosome"/>
</dbReference>
<dbReference type="AlphaFoldDB" id="A0A7G8BME0"/>
<evidence type="ECO:0000313" key="2">
    <source>
        <dbReference type="Proteomes" id="UP000515312"/>
    </source>
</evidence>
<accession>A0A7G8BME0</accession>
<sequence>MFSLRIQPGLFCFSGAQFFGLTEQDFAEAGRAFSGGGFFRFGALLFRADEGAVCVFVGFADGLLNGCCFLHGHGGAVTVVLRGYLQAVDDDAGATRVDAVGG</sequence>
<dbReference type="KEGG" id="adin:H7849_07245"/>
<protein>
    <submittedName>
        <fullName evidence="1">Uncharacterized protein</fullName>
    </submittedName>
</protein>
<dbReference type="RefSeq" id="WP_186745299.1">
    <property type="nucleotide sequence ID" value="NZ_CP060394.1"/>
</dbReference>
<dbReference type="EMBL" id="CP060394">
    <property type="protein sequence ID" value="QNI33710.1"/>
    <property type="molecule type" value="Genomic_DNA"/>
</dbReference>
<reference evidence="1 2" key="1">
    <citation type="submission" date="2020-08" db="EMBL/GenBank/DDBJ databases">
        <title>Edaphobacter telluris sp. nov. and Acidobacterium dinghuensis sp. nov., two acidobacteria isolated from forest soil.</title>
        <authorList>
            <person name="Fu J."/>
            <person name="Qiu L."/>
        </authorList>
    </citation>
    <scope>NUCLEOTIDE SEQUENCE [LARGE SCALE GENOMIC DNA]</scope>
    <source>
        <strain evidence="1">4Y35</strain>
    </source>
</reference>
<evidence type="ECO:0000313" key="1">
    <source>
        <dbReference type="EMBL" id="QNI33710.1"/>
    </source>
</evidence>
<organism evidence="1 2">
    <name type="scientific">Alloacidobacterium dinghuense</name>
    <dbReference type="NCBI Taxonomy" id="2763107"/>
    <lineage>
        <taxon>Bacteria</taxon>
        <taxon>Pseudomonadati</taxon>
        <taxon>Acidobacteriota</taxon>
        <taxon>Terriglobia</taxon>
        <taxon>Terriglobales</taxon>
        <taxon>Acidobacteriaceae</taxon>
        <taxon>Alloacidobacterium</taxon>
    </lineage>
</organism>
<gene>
    <name evidence="1" type="ORF">H7849_07245</name>
</gene>